<proteinExistence type="predicted"/>
<evidence type="ECO:0000313" key="3">
    <source>
        <dbReference type="Proteomes" id="UP000015241"/>
    </source>
</evidence>
<dbReference type="EMBL" id="KE504144">
    <property type="protein sequence ID" value="EPT01066.1"/>
    <property type="molecule type" value="Genomic_DNA"/>
</dbReference>
<dbReference type="Proteomes" id="UP000015241">
    <property type="component" value="Unassembled WGS sequence"/>
</dbReference>
<feature type="compositionally biased region" description="Acidic residues" evidence="1">
    <location>
        <begin position="137"/>
        <end position="146"/>
    </location>
</feature>
<feature type="region of interest" description="Disordered" evidence="1">
    <location>
        <begin position="379"/>
        <end position="582"/>
    </location>
</feature>
<dbReference type="InParanoid" id="S8FI42"/>
<feature type="compositionally biased region" description="Acidic residues" evidence="1">
    <location>
        <begin position="1"/>
        <end position="12"/>
    </location>
</feature>
<feature type="compositionally biased region" description="Basic and acidic residues" evidence="1">
    <location>
        <begin position="419"/>
        <end position="429"/>
    </location>
</feature>
<reference evidence="2 3" key="1">
    <citation type="journal article" date="2012" name="Science">
        <title>The Paleozoic origin of enzymatic lignin decomposition reconstructed from 31 fungal genomes.</title>
        <authorList>
            <person name="Floudas D."/>
            <person name="Binder M."/>
            <person name="Riley R."/>
            <person name="Barry K."/>
            <person name="Blanchette R.A."/>
            <person name="Henrissat B."/>
            <person name="Martinez A.T."/>
            <person name="Otillar R."/>
            <person name="Spatafora J.W."/>
            <person name="Yadav J.S."/>
            <person name="Aerts A."/>
            <person name="Benoit I."/>
            <person name="Boyd A."/>
            <person name="Carlson A."/>
            <person name="Copeland A."/>
            <person name="Coutinho P.M."/>
            <person name="de Vries R.P."/>
            <person name="Ferreira P."/>
            <person name="Findley K."/>
            <person name="Foster B."/>
            <person name="Gaskell J."/>
            <person name="Glotzer D."/>
            <person name="Gorecki P."/>
            <person name="Heitman J."/>
            <person name="Hesse C."/>
            <person name="Hori C."/>
            <person name="Igarashi K."/>
            <person name="Jurgens J.A."/>
            <person name="Kallen N."/>
            <person name="Kersten P."/>
            <person name="Kohler A."/>
            <person name="Kuees U."/>
            <person name="Kumar T.K.A."/>
            <person name="Kuo A."/>
            <person name="LaButti K."/>
            <person name="Larrondo L.F."/>
            <person name="Lindquist E."/>
            <person name="Ling A."/>
            <person name="Lombard V."/>
            <person name="Lucas S."/>
            <person name="Lundell T."/>
            <person name="Martin R."/>
            <person name="McLaughlin D.J."/>
            <person name="Morgenstern I."/>
            <person name="Morin E."/>
            <person name="Murat C."/>
            <person name="Nagy L.G."/>
            <person name="Nolan M."/>
            <person name="Ohm R.A."/>
            <person name="Patyshakuliyeva A."/>
            <person name="Rokas A."/>
            <person name="Ruiz-Duenas F.J."/>
            <person name="Sabat G."/>
            <person name="Salamov A."/>
            <person name="Samejima M."/>
            <person name="Schmutz J."/>
            <person name="Slot J.C."/>
            <person name="St John F."/>
            <person name="Stenlid J."/>
            <person name="Sun H."/>
            <person name="Sun S."/>
            <person name="Syed K."/>
            <person name="Tsang A."/>
            <person name="Wiebenga A."/>
            <person name="Young D."/>
            <person name="Pisabarro A."/>
            <person name="Eastwood D.C."/>
            <person name="Martin F."/>
            <person name="Cullen D."/>
            <person name="Grigoriev I.V."/>
            <person name="Hibbett D.S."/>
        </authorList>
    </citation>
    <scope>NUCLEOTIDE SEQUENCE</scope>
    <source>
        <strain evidence="3">FP-58527</strain>
    </source>
</reference>
<feature type="compositionally biased region" description="Acidic residues" evidence="1">
    <location>
        <begin position="512"/>
        <end position="523"/>
    </location>
</feature>
<sequence length="582" mass="62475">MHAGNDPDDEDTTSAGAHSPVVKSSSSNGSPVAESSHAPASSTEAKSDHALDIQERIVDEEPVDEEPTDPTIDHSLHSRSTGEEGDDTDAATTSAGAYLPVDIQKSDESTVLDDSNVAASSTNAESERALDTRETIVDEEPSEPTVDDCSLTSSRRAGNDAEDEATTSAVTDSPAVQSDHDGSPVMENSNGLPVVESSNESPLTESSNDSPVIETPNESPVITNPYGPPVIESSNGSPVPDKRVPAPIASWTSSQFAFKSDLSMPAGAATHGWATCPIPSAAHNSFSNSSSSGPAWNSPMLPQVQVPHGPAQMVNTPVPTIAPNFPSHLLSSHMASGPTWDPGFMYGPTMTLPGHAPSFFSHPPLSHLATCRTWNPFVPDVDPGTNQPPPSWTQPWETDPETRSDPRVRKIAPMPRRKPYLERFKERMNDVPIDGSMYDPGSSSARPTSDPEDSSSGPHSHRPASAAETSLDRDIGTSRREGTEDDSDEPTTTHLDKGKQRDYGDSERQEQEQEQEQLDEIDEAILQALADTDDEDQLGESKPSKKKKRKQNKKRNRRKCRNPASGRSEEPEMEASTSRAAA</sequence>
<organism evidence="2 3">
    <name type="scientific">Fomitopsis schrenkii</name>
    <name type="common">Brown rot fungus</name>
    <dbReference type="NCBI Taxonomy" id="2126942"/>
    <lineage>
        <taxon>Eukaryota</taxon>
        <taxon>Fungi</taxon>
        <taxon>Dikarya</taxon>
        <taxon>Basidiomycota</taxon>
        <taxon>Agaricomycotina</taxon>
        <taxon>Agaricomycetes</taxon>
        <taxon>Polyporales</taxon>
        <taxon>Fomitopsis</taxon>
    </lineage>
</organism>
<feature type="compositionally biased region" description="Low complexity" evidence="1">
    <location>
        <begin position="19"/>
        <end position="32"/>
    </location>
</feature>
<feature type="compositionally biased region" description="Polar residues" evidence="1">
    <location>
        <begin position="186"/>
        <end position="222"/>
    </location>
</feature>
<protein>
    <submittedName>
        <fullName evidence="2">Uncharacterized protein</fullName>
    </submittedName>
</protein>
<dbReference type="HOGENOM" id="CLU_468534_0_0_1"/>
<name>S8FI42_FOMSC</name>
<accession>S8FI42</accession>
<gene>
    <name evidence="2" type="ORF">FOMPIDRAFT_85052</name>
</gene>
<evidence type="ECO:0000256" key="1">
    <source>
        <dbReference type="SAM" id="MobiDB-lite"/>
    </source>
</evidence>
<feature type="compositionally biased region" description="Basic and acidic residues" evidence="1">
    <location>
        <begin position="470"/>
        <end position="482"/>
    </location>
</feature>
<keyword evidence="3" id="KW-1185">Reference proteome</keyword>
<dbReference type="AlphaFoldDB" id="S8FI42"/>
<feature type="region of interest" description="Disordered" evidence="1">
    <location>
        <begin position="1"/>
        <end position="241"/>
    </location>
</feature>
<feature type="compositionally biased region" description="Basic and acidic residues" evidence="1">
    <location>
        <begin position="494"/>
        <end position="511"/>
    </location>
</feature>
<feature type="compositionally biased region" description="Basic residues" evidence="1">
    <location>
        <begin position="544"/>
        <end position="561"/>
    </location>
</feature>
<feature type="compositionally biased region" description="Basic and acidic residues" evidence="1">
    <location>
        <begin position="45"/>
        <end position="59"/>
    </location>
</feature>
<feature type="compositionally biased region" description="Basic and acidic residues" evidence="1">
    <location>
        <begin position="125"/>
        <end position="136"/>
    </location>
</feature>
<feature type="compositionally biased region" description="Basic and acidic residues" evidence="1">
    <location>
        <begin position="71"/>
        <end position="82"/>
    </location>
</feature>
<evidence type="ECO:0000313" key="2">
    <source>
        <dbReference type="EMBL" id="EPT01066.1"/>
    </source>
</evidence>
<feature type="compositionally biased region" description="Polar residues" evidence="1">
    <location>
        <begin position="166"/>
        <end position="176"/>
    </location>
</feature>